<protein>
    <submittedName>
        <fullName evidence="1">Uncharacterized protein</fullName>
    </submittedName>
</protein>
<evidence type="ECO:0000313" key="1">
    <source>
        <dbReference type="EMBL" id="GAA3619232.1"/>
    </source>
</evidence>
<dbReference type="EMBL" id="BAABDQ010000059">
    <property type="protein sequence ID" value="GAA3619232.1"/>
    <property type="molecule type" value="Genomic_DNA"/>
</dbReference>
<accession>A0ABP6ZT97</accession>
<sequence>MGFVRAKTTGFNAILPTRDDPWKALVLRGDQAAFINQGGLLSEGPLLQSYGGQLAGIPEPFASCSDAAFEVRVTAYPRRAIFVAGDLCLDWVWGVGAKYQGPISSHPEFGRHIPPAYLSDIDTVMGLPNVPYRTMLFKGDRCAIIEWGDKGRGCYYEGPLTGLNEQGWKKLPADMKGGFDHAALLQAPNVYYQTLLVKGDRALFLDWGTGPKVVGSYAEVAAGLGALPADYRKPRLPAAGRFSGIADDVRLDLRVDLEGTLPVVSGDLFTVSDGSYYNSFVLDADQAVTLPATVTGIAKYAVTTGRTLVSVEVDTLAPGGTATLTRSAPDGTNLTTFTCSYVSRFLRTIDFEIDYVAGTEPVTQYATTDHPRPPGLAKRIMTAQAAFADAGVELRTAGIPNEVSLEGAGANLQWSDAELHAAMVSQFSLHRDTQQWKLWGFIANRYGEADEVSTTDGIMFDYLGESFQRQGLAIFYDTAKRFGYTGKREGLFSWTHEIGHALNLLHSWQKDPPELLGPLEGHGDLSFMNYADEYWGGPDGQDGDREAAFYNAFTWTFTAAELRHIRHGFYRHIVMGGDAWSTNSAHKGALAQNTPAPSESGLRLEVSSKDVFSHGEPVTAEIKLSLDGSTPTAQATAGLKPGGDRLVLLVTDPAGHTGPFTPVARACGASRRVTLDAGTPALYHSAYIGFGAGGFTFDQPGTYTLQARYHAPDGSTVTSPDHVVQISPPADENDKAAGDLLMGDQQGMLLALLGSDAPQLSDGNAALDRLIADHPDHPLAVYALMAKGTNAGRHFLTLTENGVEVRTADTDTSIEQLGTVVETTLDPTIDAGVDNITLNETMRRLARAHARAGDLKQADVVLDQLVDTFRDKDVPPPVLATIVEQAETIRAQLHPQAAPPQ</sequence>
<dbReference type="Proteomes" id="UP001500630">
    <property type="component" value="Unassembled WGS sequence"/>
</dbReference>
<name>A0ABP6ZT97_9ACTN</name>
<gene>
    <name evidence="1" type="ORF">GCM10022419_126030</name>
</gene>
<evidence type="ECO:0000313" key="2">
    <source>
        <dbReference type="Proteomes" id="UP001500630"/>
    </source>
</evidence>
<organism evidence="1 2">
    <name type="scientific">Nonomuraea rosea</name>
    <dbReference type="NCBI Taxonomy" id="638574"/>
    <lineage>
        <taxon>Bacteria</taxon>
        <taxon>Bacillati</taxon>
        <taxon>Actinomycetota</taxon>
        <taxon>Actinomycetes</taxon>
        <taxon>Streptosporangiales</taxon>
        <taxon>Streptosporangiaceae</taxon>
        <taxon>Nonomuraea</taxon>
    </lineage>
</organism>
<reference evidence="2" key="1">
    <citation type="journal article" date="2019" name="Int. J. Syst. Evol. Microbiol.">
        <title>The Global Catalogue of Microorganisms (GCM) 10K type strain sequencing project: providing services to taxonomists for standard genome sequencing and annotation.</title>
        <authorList>
            <consortium name="The Broad Institute Genomics Platform"/>
            <consortium name="The Broad Institute Genome Sequencing Center for Infectious Disease"/>
            <person name="Wu L."/>
            <person name="Ma J."/>
        </authorList>
    </citation>
    <scope>NUCLEOTIDE SEQUENCE [LARGE SCALE GENOMIC DNA]</scope>
    <source>
        <strain evidence="2">JCM 17326</strain>
    </source>
</reference>
<keyword evidence="2" id="KW-1185">Reference proteome</keyword>
<comment type="caution">
    <text evidence="1">The sequence shown here is derived from an EMBL/GenBank/DDBJ whole genome shotgun (WGS) entry which is preliminary data.</text>
</comment>
<dbReference type="SUPFAM" id="SSF55486">
    <property type="entry name" value="Metalloproteases ('zincins'), catalytic domain"/>
    <property type="match status" value="1"/>
</dbReference>
<dbReference type="RefSeq" id="WP_345578456.1">
    <property type="nucleotide sequence ID" value="NZ_BAABDQ010000059.1"/>
</dbReference>
<proteinExistence type="predicted"/>